<evidence type="ECO:0000313" key="1">
    <source>
        <dbReference type="EMBL" id="MBX16088.1"/>
    </source>
</evidence>
<organism evidence="1">
    <name type="scientific">Rhizophora mucronata</name>
    <name type="common">Asiatic mangrove</name>
    <dbReference type="NCBI Taxonomy" id="61149"/>
    <lineage>
        <taxon>Eukaryota</taxon>
        <taxon>Viridiplantae</taxon>
        <taxon>Streptophyta</taxon>
        <taxon>Embryophyta</taxon>
        <taxon>Tracheophyta</taxon>
        <taxon>Spermatophyta</taxon>
        <taxon>Magnoliopsida</taxon>
        <taxon>eudicotyledons</taxon>
        <taxon>Gunneridae</taxon>
        <taxon>Pentapetalae</taxon>
        <taxon>rosids</taxon>
        <taxon>fabids</taxon>
        <taxon>Malpighiales</taxon>
        <taxon>Rhizophoraceae</taxon>
        <taxon>Rhizophora</taxon>
    </lineage>
</organism>
<accession>A0A2P2LDP3</accession>
<proteinExistence type="predicted"/>
<dbReference type="AlphaFoldDB" id="A0A2P2LDP3"/>
<dbReference type="EMBL" id="GGEC01035604">
    <property type="protein sequence ID" value="MBX16088.1"/>
    <property type="molecule type" value="Transcribed_RNA"/>
</dbReference>
<sequence length="50" mass="5778">MFNYSFLILMDIMERLLSRHTGVTLHHLLKRFDCHCCCCSFVFSSSCSSG</sequence>
<protein>
    <submittedName>
        <fullName evidence="1">Uncharacterized protein</fullName>
    </submittedName>
</protein>
<name>A0A2P2LDP3_RHIMU</name>
<reference evidence="1" key="1">
    <citation type="submission" date="2018-02" db="EMBL/GenBank/DDBJ databases">
        <title>Rhizophora mucronata_Transcriptome.</title>
        <authorList>
            <person name="Meera S.P."/>
            <person name="Sreeshan A."/>
            <person name="Augustine A."/>
        </authorList>
    </citation>
    <scope>NUCLEOTIDE SEQUENCE</scope>
    <source>
        <tissue evidence="1">Leaf</tissue>
    </source>
</reference>